<dbReference type="EMBL" id="WHZV01000005">
    <property type="protein sequence ID" value="NEG55406.1"/>
    <property type="molecule type" value="Genomic_DNA"/>
</dbReference>
<dbReference type="Proteomes" id="UP000483293">
    <property type="component" value="Unassembled WGS sequence"/>
</dbReference>
<protein>
    <submittedName>
        <fullName evidence="1">Uncharacterized protein</fullName>
    </submittedName>
</protein>
<dbReference type="RefSeq" id="WP_163197120.1">
    <property type="nucleotide sequence ID" value="NZ_WHZV01000005.1"/>
</dbReference>
<keyword evidence="2" id="KW-1185">Reference proteome</keyword>
<sequence length="101" mass="11525">MSLQKIRYVDKLPKPIKRTNRSKWNEAAESMSRPNHIGVWAIVDTKDSYKKAYSLKNNLIYSKPAFKPYVVEAAVFRNAQGTYDVYARITGLKPKGETSGE</sequence>
<organism evidence="1 2">
    <name type="scientific">Bifidobacterium platyrrhinorum</name>
    <dbReference type="NCBI Taxonomy" id="2661628"/>
    <lineage>
        <taxon>Bacteria</taxon>
        <taxon>Bacillati</taxon>
        <taxon>Actinomycetota</taxon>
        <taxon>Actinomycetes</taxon>
        <taxon>Bifidobacteriales</taxon>
        <taxon>Bifidobacteriaceae</taxon>
        <taxon>Bifidobacterium</taxon>
    </lineage>
</organism>
<proteinExistence type="predicted"/>
<comment type="caution">
    <text evidence="1">The sequence shown here is derived from an EMBL/GenBank/DDBJ whole genome shotgun (WGS) entry which is preliminary data.</text>
</comment>
<gene>
    <name evidence="1" type="ORF">GFD21_06430</name>
</gene>
<evidence type="ECO:0000313" key="2">
    <source>
        <dbReference type="Proteomes" id="UP000483293"/>
    </source>
</evidence>
<accession>A0A6L9SS61</accession>
<name>A0A6L9SS61_9BIFI</name>
<evidence type="ECO:0000313" key="1">
    <source>
        <dbReference type="EMBL" id="NEG55406.1"/>
    </source>
</evidence>
<reference evidence="1 2" key="1">
    <citation type="submission" date="2019-10" db="EMBL/GenBank/DDBJ databases">
        <title>Bifidobacterium from non-human primates.</title>
        <authorList>
            <person name="Modesto M."/>
        </authorList>
    </citation>
    <scope>NUCLEOTIDE SEQUENCE [LARGE SCALE GENOMIC DNA]</scope>
    <source>
        <strain evidence="1 2">SMA15</strain>
    </source>
</reference>
<dbReference type="AlphaFoldDB" id="A0A6L9SS61"/>